<feature type="region of interest" description="Disordered" evidence="1">
    <location>
        <begin position="232"/>
        <end position="257"/>
    </location>
</feature>
<dbReference type="InterPro" id="IPR007110">
    <property type="entry name" value="Ig-like_dom"/>
</dbReference>
<dbReference type="InterPro" id="IPR036179">
    <property type="entry name" value="Ig-like_dom_sf"/>
</dbReference>
<dbReference type="Gene3D" id="2.60.40.10">
    <property type="entry name" value="Immunoglobulins"/>
    <property type="match status" value="2"/>
</dbReference>
<dbReference type="RefSeq" id="XP_034149955.1">
    <property type="nucleotide sequence ID" value="XM_034294064.1"/>
</dbReference>
<evidence type="ECO:0000256" key="1">
    <source>
        <dbReference type="SAM" id="MobiDB-lite"/>
    </source>
</evidence>
<reference evidence="4 5" key="1">
    <citation type="submission" date="2020-02" db="EMBL/GenBank/DDBJ databases">
        <title>Esox lucius (northern pike) genome, fEsoLuc1, primary haplotype.</title>
        <authorList>
            <person name="Myers G."/>
            <person name="Karagic N."/>
            <person name="Meyer A."/>
            <person name="Pippel M."/>
            <person name="Reichard M."/>
            <person name="Winkler S."/>
            <person name="Tracey A."/>
            <person name="Sims Y."/>
            <person name="Howe K."/>
            <person name="Rhie A."/>
            <person name="Formenti G."/>
            <person name="Durbin R."/>
            <person name="Fedrigo O."/>
            <person name="Jarvis E.D."/>
        </authorList>
    </citation>
    <scope>NUCLEOTIDE SEQUENCE [LARGE SCALE GENOMIC DNA]</scope>
</reference>
<evidence type="ECO:0000313" key="4">
    <source>
        <dbReference type="Ensembl" id="ENSELUP00000088696.1"/>
    </source>
</evidence>
<dbReference type="PRINTS" id="PR01474">
    <property type="entry name" value="VCAM1"/>
</dbReference>
<dbReference type="InterPro" id="IPR013783">
    <property type="entry name" value="Ig-like_fold"/>
</dbReference>
<organism evidence="4 5">
    <name type="scientific">Esox lucius</name>
    <name type="common">Northern pike</name>
    <dbReference type="NCBI Taxonomy" id="8010"/>
    <lineage>
        <taxon>Eukaryota</taxon>
        <taxon>Metazoa</taxon>
        <taxon>Chordata</taxon>
        <taxon>Craniata</taxon>
        <taxon>Vertebrata</taxon>
        <taxon>Euteleostomi</taxon>
        <taxon>Actinopterygii</taxon>
        <taxon>Neopterygii</taxon>
        <taxon>Teleostei</taxon>
        <taxon>Protacanthopterygii</taxon>
        <taxon>Esociformes</taxon>
        <taxon>Esocidae</taxon>
        <taxon>Esox</taxon>
    </lineage>
</organism>
<evidence type="ECO:0000313" key="5">
    <source>
        <dbReference type="Proteomes" id="UP000265140"/>
    </source>
</evidence>
<dbReference type="GO" id="GO:0098609">
    <property type="term" value="P:cell-cell adhesion"/>
    <property type="evidence" value="ECO:0007669"/>
    <property type="project" value="InterPro"/>
</dbReference>
<keyword evidence="2" id="KW-1133">Transmembrane helix</keyword>
<dbReference type="RefSeq" id="XP_028978117.1">
    <property type="nucleotide sequence ID" value="XM_029122284.2"/>
</dbReference>
<dbReference type="InterPro" id="IPR003599">
    <property type="entry name" value="Ig_sub"/>
</dbReference>
<dbReference type="PANTHER" id="PTHR46013">
    <property type="entry name" value="VASCULAR CELL ADHESION MOLECULE 1"/>
    <property type="match status" value="1"/>
</dbReference>
<dbReference type="PROSITE" id="PS50835">
    <property type="entry name" value="IG_LIKE"/>
    <property type="match status" value="2"/>
</dbReference>
<dbReference type="GeneTree" id="ENSGT01010000222294"/>
<keyword evidence="2" id="KW-0812">Transmembrane</keyword>
<dbReference type="InterPro" id="IPR003598">
    <property type="entry name" value="Ig_sub2"/>
</dbReference>
<dbReference type="InterPro" id="IPR003989">
    <property type="entry name" value="VCAM-1"/>
</dbReference>
<dbReference type="PANTHER" id="PTHR46013:SF4">
    <property type="entry name" value="B-CELL RECEPTOR CD22-RELATED"/>
    <property type="match status" value="1"/>
</dbReference>
<reference evidence="4" key="2">
    <citation type="submission" date="2025-08" db="UniProtKB">
        <authorList>
            <consortium name="Ensembl"/>
        </authorList>
    </citation>
    <scope>IDENTIFICATION</scope>
</reference>
<evidence type="ECO:0000259" key="3">
    <source>
        <dbReference type="PROSITE" id="PS50835"/>
    </source>
</evidence>
<keyword evidence="5" id="KW-1185">Reference proteome</keyword>
<dbReference type="GeneID" id="114839810"/>
<proteinExistence type="predicted"/>
<feature type="transmembrane region" description="Helical" evidence="2">
    <location>
        <begin position="172"/>
        <end position="198"/>
    </location>
</feature>
<dbReference type="Proteomes" id="UP000265140">
    <property type="component" value="Chromosome 9"/>
</dbReference>
<dbReference type="Pfam" id="PF13895">
    <property type="entry name" value="Ig_2"/>
    <property type="match status" value="2"/>
</dbReference>
<dbReference type="GO" id="GO:0016020">
    <property type="term" value="C:membrane"/>
    <property type="evidence" value="ECO:0007669"/>
    <property type="project" value="InterPro"/>
</dbReference>
<dbReference type="Ensembl" id="ENSELUT00000089465.1">
    <property type="protein sequence ID" value="ENSELUP00000088696.1"/>
    <property type="gene ID" value="ENSELUG00000041169.1"/>
</dbReference>
<keyword evidence="2" id="KW-0472">Membrane</keyword>
<accession>A0AAY5KIY2</accession>
<sequence length="257" mass="28269">MTPATVTEGQNVTLTCITSCPLTDNPTYIWYKNRQRLNNRNTSSNIQILKLVSSEDRGRYSCAVEGHEDFSSPEHTVNVQYGPKNTAVSVSPSGEIMEGSSLTLFCTSDANPPVDKYTWYKKTVTSPKASGQRYSITNIRSEDSGEYYCEAENGRGSMNSTALMITVAGEKILFITASVGITVVVLLIILCLSGFIWFRKRSSKSTSETKDKADDGLKDSMYVNLSSRIMRSSTAQTKTTDTVDDGHGDSNPIYNNL</sequence>
<feature type="domain" description="Ig-like" evidence="3">
    <location>
        <begin position="1"/>
        <end position="78"/>
    </location>
</feature>
<feature type="domain" description="Ig-like" evidence="3">
    <location>
        <begin position="83"/>
        <end position="166"/>
    </location>
</feature>
<dbReference type="SMART" id="SM00409">
    <property type="entry name" value="IG"/>
    <property type="match status" value="2"/>
</dbReference>
<dbReference type="RefSeq" id="XP_028978118.1">
    <property type="nucleotide sequence ID" value="XM_029122285.2"/>
</dbReference>
<evidence type="ECO:0000256" key="2">
    <source>
        <dbReference type="SAM" id="Phobius"/>
    </source>
</evidence>
<dbReference type="AlphaFoldDB" id="A0AAY5KIY2"/>
<protein>
    <recommendedName>
        <fullName evidence="3">Ig-like domain-containing protein</fullName>
    </recommendedName>
</protein>
<dbReference type="SUPFAM" id="SSF48726">
    <property type="entry name" value="Immunoglobulin"/>
    <property type="match status" value="2"/>
</dbReference>
<dbReference type="SMART" id="SM00408">
    <property type="entry name" value="IGc2"/>
    <property type="match status" value="2"/>
</dbReference>
<name>A0AAY5KIY2_ESOLU</name>
<reference evidence="4" key="3">
    <citation type="submission" date="2025-09" db="UniProtKB">
        <authorList>
            <consortium name="Ensembl"/>
        </authorList>
    </citation>
    <scope>IDENTIFICATION</scope>
</reference>